<dbReference type="EMBL" id="JACHDN010000001">
    <property type="protein sequence ID" value="MBB5474875.1"/>
    <property type="molecule type" value="Genomic_DNA"/>
</dbReference>
<gene>
    <name evidence="3" type="ORF">HNR08_003611</name>
</gene>
<dbReference type="InterPro" id="IPR005194">
    <property type="entry name" value="Glyco_hydro_65_C"/>
</dbReference>
<evidence type="ECO:0000259" key="2">
    <source>
        <dbReference type="Pfam" id="PF03633"/>
    </source>
</evidence>
<feature type="region of interest" description="Disordered" evidence="1">
    <location>
        <begin position="63"/>
        <end position="101"/>
    </location>
</feature>
<reference evidence="3 4" key="1">
    <citation type="submission" date="2020-08" db="EMBL/GenBank/DDBJ databases">
        <title>Sequencing the genomes of 1000 actinobacteria strains.</title>
        <authorList>
            <person name="Klenk H.-P."/>
        </authorList>
    </citation>
    <scope>NUCLEOTIDE SEQUENCE [LARGE SCALE GENOMIC DNA]</scope>
    <source>
        <strain evidence="3 4">DSM 9581</strain>
    </source>
</reference>
<dbReference type="Gene3D" id="2.60.420.10">
    <property type="entry name" value="Maltose phosphorylase, domain 3"/>
    <property type="match status" value="1"/>
</dbReference>
<dbReference type="GO" id="GO:0016787">
    <property type="term" value="F:hydrolase activity"/>
    <property type="evidence" value="ECO:0007669"/>
    <property type="project" value="UniProtKB-KW"/>
</dbReference>
<dbReference type="Proteomes" id="UP000564629">
    <property type="component" value="Unassembled WGS sequence"/>
</dbReference>
<accession>A0A7W8WAX0</accession>
<dbReference type="InterPro" id="IPR008928">
    <property type="entry name" value="6-hairpin_glycosidase_sf"/>
</dbReference>
<dbReference type="GO" id="GO:0005975">
    <property type="term" value="P:carbohydrate metabolic process"/>
    <property type="evidence" value="ECO:0007669"/>
    <property type="project" value="InterPro"/>
</dbReference>
<sequence>MAGLGGLRHDHGALHLAPRLPRRLTRLVFRVLQGGARAEVDVRPGAVTYRLVAGDAVRLTHHGEPVHLTADEPVAERGVPDLAEHPAPAQPPGRPPGFDAT</sequence>
<dbReference type="AlphaFoldDB" id="A0A7W8WAX0"/>
<protein>
    <submittedName>
        <fullName evidence="3">Trehalose/maltose hydrolase-like predicted phosphorylase</fullName>
    </submittedName>
</protein>
<name>A0A7W8WAX0_9CELL</name>
<feature type="compositionally biased region" description="Basic and acidic residues" evidence="1">
    <location>
        <begin position="74"/>
        <end position="84"/>
    </location>
</feature>
<comment type="caution">
    <text evidence="3">The sequence shown here is derived from an EMBL/GenBank/DDBJ whole genome shotgun (WGS) entry which is preliminary data.</text>
</comment>
<dbReference type="SUPFAM" id="SSF48208">
    <property type="entry name" value="Six-hairpin glycosidases"/>
    <property type="match status" value="1"/>
</dbReference>
<feature type="domain" description="Glycoside hydrolase family 65 C-terminal" evidence="2">
    <location>
        <begin position="7"/>
        <end position="68"/>
    </location>
</feature>
<evidence type="ECO:0000313" key="3">
    <source>
        <dbReference type="EMBL" id="MBB5474875.1"/>
    </source>
</evidence>
<proteinExistence type="predicted"/>
<evidence type="ECO:0000256" key="1">
    <source>
        <dbReference type="SAM" id="MobiDB-lite"/>
    </source>
</evidence>
<organism evidence="3 4">
    <name type="scientific">Cellulomonas hominis</name>
    <dbReference type="NCBI Taxonomy" id="156981"/>
    <lineage>
        <taxon>Bacteria</taxon>
        <taxon>Bacillati</taxon>
        <taxon>Actinomycetota</taxon>
        <taxon>Actinomycetes</taxon>
        <taxon>Micrococcales</taxon>
        <taxon>Cellulomonadaceae</taxon>
        <taxon>Cellulomonas</taxon>
    </lineage>
</organism>
<keyword evidence="3" id="KW-0378">Hydrolase</keyword>
<dbReference type="Pfam" id="PF03633">
    <property type="entry name" value="Glyco_hydro_65C"/>
    <property type="match status" value="1"/>
</dbReference>
<evidence type="ECO:0000313" key="4">
    <source>
        <dbReference type="Proteomes" id="UP000564629"/>
    </source>
</evidence>